<evidence type="ECO:0000313" key="1">
    <source>
        <dbReference type="EMBL" id="CAA6805144.1"/>
    </source>
</evidence>
<reference evidence="1" key="1">
    <citation type="submission" date="2020-01" db="EMBL/GenBank/DDBJ databases">
        <authorList>
            <person name="Meier V. D."/>
            <person name="Meier V D."/>
        </authorList>
    </citation>
    <scope>NUCLEOTIDE SEQUENCE</scope>
    <source>
        <strain evidence="1">HLG_WM_MAG_12</strain>
    </source>
</reference>
<protein>
    <recommendedName>
        <fullName evidence="2">DUF177 domain-containing protein</fullName>
    </recommendedName>
</protein>
<organism evidence="1">
    <name type="scientific">uncultured Campylobacterales bacterium</name>
    <dbReference type="NCBI Taxonomy" id="352960"/>
    <lineage>
        <taxon>Bacteria</taxon>
        <taxon>Pseudomonadati</taxon>
        <taxon>Campylobacterota</taxon>
        <taxon>Epsilonproteobacteria</taxon>
        <taxon>Campylobacterales</taxon>
        <taxon>environmental samples</taxon>
    </lineage>
</organism>
<dbReference type="AlphaFoldDB" id="A0A6S6SPA8"/>
<sequence length="123" mass="14084">MKIAFHKLNNPVDINIKVENIVFVGELSKKSRFAELKGNLKGELDFICDVCSKESQKHLNEPLELKLTNRPLSLEEESNLDIVECLDIIDIEEIINSELNSHKSDYNKCNKCQINDNDELIVV</sequence>
<accession>A0A6S6SPA8</accession>
<name>A0A6S6SPA8_9BACT</name>
<gene>
    <name evidence="1" type="ORF">HELGO_WM13129</name>
</gene>
<dbReference type="EMBL" id="CACVAW010000018">
    <property type="protein sequence ID" value="CAA6805144.1"/>
    <property type="molecule type" value="Genomic_DNA"/>
</dbReference>
<proteinExistence type="predicted"/>
<evidence type="ECO:0008006" key="2">
    <source>
        <dbReference type="Google" id="ProtNLM"/>
    </source>
</evidence>